<dbReference type="InterPro" id="IPR009937">
    <property type="entry name" value="Phage_holin_3_6"/>
</dbReference>
<dbReference type="EMBL" id="QWEY01000006">
    <property type="protein sequence ID" value="RGP37033.1"/>
    <property type="molecule type" value="Genomic_DNA"/>
</dbReference>
<reference evidence="2 3" key="1">
    <citation type="submission" date="2018-08" db="EMBL/GenBank/DDBJ databases">
        <title>Flavobacterium tibetense sp. nov., isolated from a wetland YonghuCo on Tibetan Plateau.</title>
        <authorList>
            <person name="Phurbu D."/>
            <person name="Lu H."/>
            <person name="Xing P."/>
        </authorList>
    </citation>
    <scope>NUCLEOTIDE SEQUENCE [LARGE SCALE GENOMIC DNA]</scope>
    <source>
        <strain evidence="2 3">DJC</strain>
    </source>
</reference>
<dbReference type="Proteomes" id="UP000284547">
    <property type="component" value="Unassembled WGS sequence"/>
</dbReference>
<accession>A0A411Z1U3</accession>
<keyword evidence="1" id="KW-0812">Transmembrane</keyword>
<feature type="transmembrane region" description="Helical" evidence="1">
    <location>
        <begin position="42"/>
        <end position="67"/>
    </location>
</feature>
<organism evidence="2 3">
    <name type="scientific">Pseudotabrizicola alkalilacus</name>
    <dbReference type="NCBI Taxonomy" id="2305252"/>
    <lineage>
        <taxon>Bacteria</taxon>
        <taxon>Pseudomonadati</taxon>
        <taxon>Pseudomonadota</taxon>
        <taxon>Alphaproteobacteria</taxon>
        <taxon>Rhodobacterales</taxon>
        <taxon>Paracoccaceae</taxon>
        <taxon>Pseudotabrizicola</taxon>
    </lineage>
</organism>
<keyword evidence="1" id="KW-1133">Transmembrane helix</keyword>
<evidence type="ECO:0008006" key="4">
    <source>
        <dbReference type="Google" id="ProtNLM"/>
    </source>
</evidence>
<dbReference type="OrthoDB" id="9871177at2"/>
<evidence type="ECO:0000313" key="2">
    <source>
        <dbReference type="EMBL" id="RGP37033.1"/>
    </source>
</evidence>
<feature type="transmembrane region" description="Helical" evidence="1">
    <location>
        <begin position="79"/>
        <end position="100"/>
    </location>
</feature>
<protein>
    <recommendedName>
        <fullName evidence="4">Phage holin family protein</fullName>
    </recommendedName>
</protein>
<dbReference type="Pfam" id="PF07332">
    <property type="entry name" value="Phage_holin_3_6"/>
    <property type="match status" value="1"/>
</dbReference>
<evidence type="ECO:0000313" key="3">
    <source>
        <dbReference type="Proteomes" id="UP000284547"/>
    </source>
</evidence>
<sequence>MARSGFEGLIVPLLDLVILGRRAIALRFALAKAELRLRASSVVTALLLGVIALALFMIMLVLLVQAGVLGLSAFGFTPLQALLVVAAVCGLIAVALGLIARSCLRRATLPLKSLGGTGEDLPATRP</sequence>
<dbReference type="AlphaFoldDB" id="A0A411Z1U3"/>
<proteinExistence type="predicted"/>
<keyword evidence="1" id="KW-0472">Membrane</keyword>
<name>A0A411Z1U3_9RHOB</name>
<comment type="caution">
    <text evidence="2">The sequence shown here is derived from an EMBL/GenBank/DDBJ whole genome shotgun (WGS) entry which is preliminary data.</text>
</comment>
<keyword evidence="3" id="KW-1185">Reference proteome</keyword>
<gene>
    <name evidence="2" type="ORF">D1012_12875</name>
</gene>
<evidence type="ECO:0000256" key="1">
    <source>
        <dbReference type="SAM" id="Phobius"/>
    </source>
</evidence>
<dbReference type="RefSeq" id="WP_118152801.1">
    <property type="nucleotide sequence ID" value="NZ_QWEY01000006.1"/>
</dbReference>